<comment type="caution">
    <text evidence="1">The sequence shown here is derived from an EMBL/GenBank/DDBJ whole genome shotgun (WGS) entry which is preliminary data.</text>
</comment>
<protein>
    <submittedName>
        <fullName evidence="1">Uncharacterized protein</fullName>
    </submittedName>
</protein>
<organism evidence="1 2">
    <name type="scientific">Anabarilius grahami</name>
    <name type="common">Kanglang fish</name>
    <name type="synonym">Barilius grahami</name>
    <dbReference type="NCBI Taxonomy" id="495550"/>
    <lineage>
        <taxon>Eukaryota</taxon>
        <taxon>Metazoa</taxon>
        <taxon>Chordata</taxon>
        <taxon>Craniata</taxon>
        <taxon>Vertebrata</taxon>
        <taxon>Euteleostomi</taxon>
        <taxon>Actinopterygii</taxon>
        <taxon>Neopterygii</taxon>
        <taxon>Teleostei</taxon>
        <taxon>Ostariophysi</taxon>
        <taxon>Cypriniformes</taxon>
        <taxon>Xenocyprididae</taxon>
        <taxon>Xenocypridinae</taxon>
        <taxon>Xenocypridinae incertae sedis</taxon>
        <taxon>Anabarilius</taxon>
    </lineage>
</organism>
<dbReference type="AlphaFoldDB" id="A0A3N0YCQ7"/>
<proteinExistence type="predicted"/>
<gene>
    <name evidence="1" type="ORF">DPX16_10301</name>
</gene>
<keyword evidence="2" id="KW-1185">Reference proteome</keyword>
<name>A0A3N0YCQ7_ANAGA</name>
<accession>A0A3N0YCQ7</accession>
<dbReference type="Proteomes" id="UP000281406">
    <property type="component" value="Unassembled WGS sequence"/>
</dbReference>
<sequence length="120" mass="13847">MNEIKRKNSNCRLNNNMNNFIVKSQRITDGMFEEGLFRISDVQEKSQRVIVNERPEALASSTASWERCCGLVCPSTSDRENLNLLMTAMLFIRTRALFNITNIRILLPRKHTAGSLHLRH</sequence>
<evidence type="ECO:0000313" key="1">
    <source>
        <dbReference type="EMBL" id="ROL44017.1"/>
    </source>
</evidence>
<reference evidence="1 2" key="1">
    <citation type="submission" date="2018-10" db="EMBL/GenBank/DDBJ databases">
        <title>Genome assembly for a Yunnan-Guizhou Plateau 3E fish, Anabarilius grahami (Regan), and its evolutionary and genetic applications.</title>
        <authorList>
            <person name="Jiang W."/>
        </authorList>
    </citation>
    <scope>NUCLEOTIDE SEQUENCE [LARGE SCALE GENOMIC DNA]</scope>
    <source>
        <strain evidence="1">AG-KIZ</strain>
        <tissue evidence="1">Muscle</tissue>
    </source>
</reference>
<dbReference type="EMBL" id="RJVU01047119">
    <property type="protein sequence ID" value="ROL44017.1"/>
    <property type="molecule type" value="Genomic_DNA"/>
</dbReference>
<evidence type="ECO:0000313" key="2">
    <source>
        <dbReference type="Proteomes" id="UP000281406"/>
    </source>
</evidence>